<dbReference type="KEGG" id="pprt:ET464_07230"/>
<accession>A0A4P6EZ42</accession>
<reference evidence="2 3" key="1">
    <citation type="submission" date="2019-01" db="EMBL/GenBank/DDBJ databases">
        <title>Genome sequencing of strain FW100M-2.</title>
        <authorList>
            <person name="Heo J."/>
            <person name="Kim S.-J."/>
            <person name="Kim J.-S."/>
            <person name="Hong S.-B."/>
            <person name="Kwon S.-W."/>
        </authorList>
    </citation>
    <scope>NUCLEOTIDE SEQUENCE [LARGE SCALE GENOMIC DNA]</scope>
    <source>
        <strain evidence="2 3">FW100M-2</strain>
    </source>
</reference>
<dbReference type="InterPro" id="IPR025321">
    <property type="entry name" value="DUF4227"/>
</dbReference>
<keyword evidence="1" id="KW-0812">Transmembrane</keyword>
<dbReference type="OrthoDB" id="2691647at2"/>
<organism evidence="2 3">
    <name type="scientific">Paenibacillus protaetiae</name>
    <dbReference type="NCBI Taxonomy" id="2509456"/>
    <lineage>
        <taxon>Bacteria</taxon>
        <taxon>Bacillati</taxon>
        <taxon>Bacillota</taxon>
        <taxon>Bacilli</taxon>
        <taxon>Bacillales</taxon>
        <taxon>Paenibacillaceae</taxon>
        <taxon>Paenibacillus</taxon>
    </lineage>
</organism>
<keyword evidence="1" id="KW-0472">Membrane</keyword>
<protein>
    <submittedName>
        <fullName evidence="2">DUF4227 family protein</fullName>
    </submittedName>
</protein>
<sequence>MIVSVRRWLARILFLIAFAILFLVATGGYRLLIDAISPVHPYQEPRGHAAKVFRSDPEIPGDNNPLDRLRWFFWYGE</sequence>
<keyword evidence="3" id="KW-1185">Reference proteome</keyword>
<proteinExistence type="predicted"/>
<name>A0A4P6EZ42_9BACL</name>
<evidence type="ECO:0000313" key="2">
    <source>
        <dbReference type="EMBL" id="QAY68402.1"/>
    </source>
</evidence>
<gene>
    <name evidence="2" type="ORF">ET464_07230</name>
</gene>
<dbReference type="Proteomes" id="UP000293568">
    <property type="component" value="Chromosome"/>
</dbReference>
<feature type="transmembrane region" description="Helical" evidence="1">
    <location>
        <begin position="12"/>
        <end position="32"/>
    </location>
</feature>
<evidence type="ECO:0000256" key="1">
    <source>
        <dbReference type="SAM" id="Phobius"/>
    </source>
</evidence>
<dbReference type="AlphaFoldDB" id="A0A4P6EZ42"/>
<keyword evidence="1" id="KW-1133">Transmembrane helix</keyword>
<evidence type="ECO:0000313" key="3">
    <source>
        <dbReference type="Proteomes" id="UP000293568"/>
    </source>
</evidence>
<dbReference type="EMBL" id="CP035492">
    <property type="protein sequence ID" value="QAY68402.1"/>
    <property type="molecule type" value="Genomic_DNA"/>
</dbReference>
<dbReference type="Pfam" id="PF14004">
    <property type="entry name" value="DUF4227"/>
    <property type="match status" value="1"/>
</dbReference>